<dbReference type="GO" id="GO:0005524">
    <property type="term" value="F:ATP binding"/>
    <property type="evidence" value="ECO:0007669"/>
    <property type="project" value="UniProtKB-KW"/>
</dbReference>
<dbReference type="PANTHER" id="PTHR43335:SF2">
    <property type="entry name" value="ABC TRANSPORTER, ATP-BINDING PROTEIN"/>
    <property type="match status" value="1"/>
</dbReference>
<dbReference type="OrthoDB" id="9775135at2"/>
<keyword evidence="3" id="KW-0547">Nucleotide-binding</keyword>
<dbReference type="SUPFAM" id="SSF52540">
    <property type="entry name" value="P-loop containing nucleoside triphosphate hydrolases"/>
    <property type="match status" value="1"/>
</dbReference>
<gene>
    <name evidence="6" type="ORF">DFR58_1054</name>
</gene>
<dbReference type="GO" id="GO:0016887">
    <property type="term" value="F:ATP hydrolysis activity"/>
    <property type="evidence" value="ECO:0007669"/>
    <property type="project" value="InterPro"/>
</dbReference>
<accession>A0A369BCE6</accession>
<evidence type="ECO:0000313" key="7">
    <source>
        <dbReference type="Proteomes" id="UP000253034"/>
    </source>
</evidence>
<protein>
    <submittedName>
        <fullName evidence="6">ABC-type multidrug transport system ATPase subunit</fullName>
    </submittedName>
</protein>
<keyword evidence="7" id="KW-1185">Reference proteome</keyword>
<dbReference type="PANTHER" id="PTHR43335">
    <property type="entry name" value="ABC TRANSPORTER, ATP-BINDING PROTEIN"/>
    <property type="match status" value="1"/>
</dbReference>
<evidence type="ECO:0000256" key="2">
    <source>
        <dbReference type="ARBA" id="ARBA00022448"/>
    </source>
</evidence>
<comment type="caution">
    <text evidence="6">The sequence shown here is derived from an EMBL/GenBank/DDBJ whole genome shotgun (WGS) entry which is preliminary data.</text>
</comment>
<dbReference type="RefSeq" id="WP_114296799.1">
    <property type="nucleotide sequence ID" value="NZ_QPJT01000005.1"/>
</dbReference>
<keyword evidence="4" id="KW-0067">ATP-binding</keyword>
<dbReference type="AlphaFoldDB" id="A0A369BCE6"/>
<keyword evidence="2" id="KW-0813">Transport</keyword>
<feature type="domain" description="ABC transporter" evidence="5">
    <location>
        <begin position="3"/>
        <end position="233"/>
    </location>
</feature>
<dbReference type="Proteomes" id="UP000253034">
    <property type="component" value="Unassembled WGS sequence"/>
</dbReference>
<dbReference type="InterPro" id="IPR017871">
    <property type="entry name" value="ABC_transporter-like_CS"/>
</dbReference>
<sequence>MELAIKNVTKSYKNGKRKALDGFSAVLTPGVYGLLGPNGAGKSTLMNIITDNIKASAGCVEFDGTDIIKMGKAFRRILGYMPQHQGIYDDFTANRFLWYMSALKGLKKKQAKDRIEYVLDLVNLRGDAHKRLGAFSGGMKQRILIAQALLNDPKVLILDEPTAGLDPKERVRIRNFISEIALDKIVIFATHVVSDIEYAAKEVIFLRQGSLILQDRPSDILSQMKDKVWQVHVPVEELCRVQEKYTVSSIVGEQDGIAAVKTVGDQCPEGLDSKPALPTLEDIYLYMFKDDGAINGSTAS</sequence>
<dbReference type="Pfam" id="PF00005">
    <property type="entry name" value="ABC_tran"/>
    <property type="match status" value="1"/>
</dbReference>
<reference evidence="6 7" key="1">
    <citation type="submission" date="2018-07" db="EMBL/GenBank/DDBJ databases">
        <title>Genomic Encyclopedia of Type Strains, Phase IV (KMG-IV): sequencing the most valuable type-strain genomes for metagenomic binning, comparative biology and taxonomic classification.</title>
        <authorList>
            <person name="Goeker M."/>
        </authorList>
    </citation>
    <scope>NUCLEOTIDE SEQUENCE [LARGE SCALE GENOMIC DNA]</scope>
    <source>
        <strain evidence="6 7">DSM 27016</strain>
    </source>
</reference>
<name>A0A369BCE6_9FIRM</name>
<dbReference type="PROSITE" id="PS50893">
    <property type="entry name" value="ABC_TRANSPORTER_2"/>
    <property type="match status" value="1"/>
</dbReference>
<evidence type="ECO:0000256" key="1">
    <source>
        <dbReference type="ARBA" id="ARBA00005417"/>
    </source>
</evidence>
<evidence type="ECO:0000256" key="3">
    <source>
        <dbReference type="ARBA" id="ARBA00022741"/>
    </source>
</evidence>
<proteinExistence type="inferred from homology"/>
<dbReference type="CDD" id="cd03264">
    <property type="entry name" value="ABC_drug_resistance_like"/>
    <property type="match status" value="1"/>
</dbReference>
<dbReference type="SMART" id="SM00382">
    <property type="entry name" value="AAA"/>
    <property type="match status" value="1"/>
</dbReference>
<organism evidence="6 7">
    <name type="scientific">Anaerobacterium chartisolvens</name>
    <dbReference type="NCBI Taxonomy" id="1297424"/>
    <lineage>
        <taxon>Bacteria</taxon>
        <taxon>Bacillati</taxon>
        <taxon>Bacillota</taxon>
        <taxon>Clostridia</taxon>
        <taxon>Eubacteriales</taxon>
        <taxon>Oscillospiraceae</taxon>
        <taxon>Anaerobacterium</taxon>
    </lineage>
</organism>
<evidence type="ECO:0000259" key="5">
    <source>
        <dbReference type="PROSITE" id="PS50893"/>
    </source>
</evidence>
<evidence type="ECO:0000313" key="6">
    <source>
        <dbReference type="EMBL" id="RCX18246.1"/>
    </source>
</evidence>
<evidence type="ECO:0000256" key="4">
    <source>
        <dbReference type="ARBA" id="ARBA00022840"/>
    </source>
</evidence>
<dbReference type="PROSITE" id="PS00211">
    <property type="entry name" value="ABC_TRANSPORTER_1"/>
    <property type="match status" value="1"/>
</dbReference>
<dbReference type="Gene3D" id="3.40.50.300">
    <property type="entry name" value="P-loop containing nucleotide triphosphate hydrolases"/>
    <property type="match status" value="1"/>
</dbReference>
<dbReference type="EMBL" id="QPJT01000005">
    <property type="protein sequence ID" value="RCX18246.1"/>
    <property type="molecule type" value="Genomic_DNA"/>
</dbReference>
<dbReference type="InterPro" id="IPR027417">
    <property type="entry name" value="P-loop_NTPase"/>
</dbReference>
<comment type="similarity">
    <text evidence="1">Belongs to the ABC transporter superfamily.</text>
</comment>
<dbReference type="InterPro" id="IPR003439">
    <property type="entry name" value="ABC_transporter-like_ATP-bd"/>
</dbReference>
<dbReference type="InterPro" id="IPR003593">
    <property type="entry name" value="AAA+_ATPase"/>
</dbReference>